<dbReference type="AlphaFoldDB" id="A0A7W4WBH1"/>
<feature type="chain" id="PRO_5030510154" evidence="5">
    <location>
        <begin position="30"/>
        <end position="945"/>
    </location>
</feature>
<keyword evidence="8" id="KW-0675">Receptor</keyword>
<feature type="domain" description="TonB-dependent receptor-like beta-barrel" evidence="6">
    <location>
        <begin position="438"/>
        <end position="904"/>
    </location>
</feature>
<evidence type="ECO:0000259" key="7">
    <source>
        <dbReference type="Pfam" id="PF07715"/>
    </source>
</evidence>
<dbReference type="EMBL" id="JACHWZ010000008">
    <property type="protein sequence ID" value="MBB3061217.1"/>
    <property type="molecule type" value="Genomic_DNA"/>
</dbReference>
<name>A0A7W4WBH1_9GAMM</name>
<keyword evidence="9" id="KW-1185">Reference proteome</keyword>
<dbReference type="PANTHER" id="PTHR40980">
    <property type="entry name" value="PLUG DOMAIN-CONTAINING PROTEIN"/>
    <property type="match status" value="1"/>
</dbReference>
<keyword evidence="3" id="KW-0998">Cell outer membrane</keyword>
<dbReference type="PANTHER" id="PTHR40980:SF3">
    <property type="entry name" value="TONB-DEPENDENT RECEPTOR-LIKE BETA-BARREL DOMAIN-CONTAINING PROTEIN"/>
    <property type="match status" value="1"/>
</dbReference>
<comment type="subcellular location">
    <subcellularLocation>
        <location evidence="1 4">Cell outer membrane</location>
    </subcellularLocation>
</comment>
<evidence type="ECO:0000256" key="3">
    <source>
        <dbReference type="ARBA" id="ARBA00023237"/>
    </source>
</evidence>
<feature type="domain" description="TonB-dependent receptor plug" evidence="7">
    <location>
        <begin position="61"/>
        <end position="173"/>
    </location>
</feature>
<organism evidence="8 9">
    <name type="scientific">Microbulbifer rhizosphaerae</name>
    <dbReference type="NCBI Taxonomy" id="1562603"/>
    <lineage>
        <taxon>Bacteria</taxon>
        <taxon>Pseudomonadati</taxon>
        <taxon>Pseudomonadota</taxon>
        <taxon>Gammaproteobacteria</taxon>
        <taxon>Cellvibrionales</taxon>
        <taxon>Microbulbiferaceae</taxon>
        <taxon>Microbulbifer</taxon>
    </lineage>
</organism>
<accession>A0A7W4WBH1</accession>
<keyword evidence="5" id="KW-0732">Signal</keyword>
<evidence type="ECO:0000256" key="5">
    <source>
        <dbReference type="SAM" id="SignalP"/>
    </source>
</evidence>
<dbReference type="SUPFAM" id="SSF56935">
    <property type="entry name" value="Porins"/>
    <property type="match status" value="1"/>
</dbReference>
<dbReference type="InterPro" id="IPR037066">
    <property type="entry name" value="Plug_dom_sf"/>
</dbReference>
<evidence type="ECO:0000259" key="6">
    <source>
        <dbReference type="Pfam" id="PF00593"/>
    </source>
</evidence>
<dbReference type="InterPro" id="IPR000531">
    <property type="entry name" value="Beta-barrel_TonB"/>
</dbReference>
<evidence type="ECO:0000256" key="4">
    <source>
        <dbReference type="RuleBase" id="RU003357"/>
    </source>
</evidence>
<sequence length="945" mass="104476">MMREYFARNDLSAALGLAVASLVATTSNAQTETTNSGQAEVIEEISVTGMRSSLRQSLAIKQEATGVVDAVVAEDIGKFPDANVAESLQRIPGIYLSRDGSSNEGNRISIRGLGPSFAVTTINGAPVHTTSSDNIGSSTRDFNYDVFPSELFGAVRVYKTPMAELTEGGIGGVVDLATPRPHDQDGQVIRYAVSAPHNDSSEETSPRGSFLYSNTWGNFGALIGLAHSEAVNTRSGFQTTGSFNRSALGENEKDPGAFGFKLDLDNPDANFNGLTRDQIDNAFMPRFYRTFATKNERERTALVNSFQFKNDKLDVSLDTLLADISDKRDEYTFGAAIRNSGTTVGTGIVPIDPIIDEHNNLHGVFGNVPIFAESVVNDSETEFQSFNLRAEYLPTDTVTLRGQITSSSSDAELTRWRMGSETREGVEMLMDHRGNGLYPNLVILNGDITNPQFYTRADRDFSLRNEEDDDDMAKFEIAWDYGVRDWLGTLKSGVSFAESSKYSSRTNGNSVFDDQLLPNGLTWNTMTTEQRLAVMDSELRIDPFAKGAGENFPKGWANWTRDTIENFFQPERATRMSPRDFGATFQAQEDVASVYLQTDLRGDVYNRELRINVGLRYSETDVSIDNFLLVDGEFESNSSEDSYDNLMPSVSLAYDVYNDVVLRASYGKTITRSALTDIAGGLVIPNVFEPQANSGNPGLLPMEADQYDLTAEWYFAEGALVSVGLFQKDLSDTTISETVVVPWSSLGLPDSALGSNLQDVDGKVDPDLPITLSTKVNEGDVSFTGLEVAYQQNFTFLPGIWSNLGTQMSYTRVDTDGQNWTSRSGVDHEVWNVPKYGYAMTGFWEDEVFTARLSWTYKDRTAVETNNDPGRDLQRWRTGAGYLDASLSYHLTDWLEVRIDGTNLNDEKTYEYFPDPDGIYSGSRSRRDNFLENGRTITLGIRGSL</sequence>
<evidence type="ECO:0000256" key="2">
    <source>
        <dbReference type="ARBA" id="ARBA00023136"/>
    </source>
</evidence>
<dbReference type="InterPro" id="IPR012910">
    <property type="entry name" value="Plug_dom"/>
</dbReference>
<dbReference type="NCBIfam" id="TIGR01782">
    <property type="entry name" value="TonB-Xanth-Caul"/>
    <property type="match status" value="1"/>
</dbReference>
<dbReference type="Gene3D" id="2.40.170.20">
    <property type="entry name" value="TonB-dependent receptor, beta-barrel domain"/>
    <property type="match status" value="1"/>
</dbReference>
<proteinExistence type="inferred from homology"/>
<keyword evidence="4" id="KW-0798">TonB box</keyword>
<dbReference type="Proteomes" id="UP000535937">
    <property type="component" value="Unassembled WGS sequence"/>
</dbReference>
<reference evidence="8 9" key="1">
    <citation type="submission" date="2020-08" db="EMBL/GenBank/DDBJ databases">
        <title>Genomic Encyclopedia of Type Strains, Phase III (KMG-III): the genomes of soil and plant-associated and newly described type strains.</title>
        <authorList>
            <person name="Whitman W."/>
        </authorList>
    </citation>
    <scope>NUCLEOTIDE SEQUENCE [LARGE SCALE GENOMIC DNA]</scope>
    <source>
        <strain evidence="8 9">CECT 8799</strain>
    </source>
</reference>
<comment type="caution">
    <text evidence="8">The sequence shown here is derived from an EMBL/GenBank/DDBJ whole genome shotgun (WGS) entry which is preliminary data.</text>
</comment>
<dbReference type="Pfam" id="PF00593">
    <property type="entry name" value="TonB_dep_Rec_b-barrel"/>
    <property type="match status" value="1"/>
</dbReference>
<evidence type="ECO:0000313" key="9">
    <source>
        <dbReference type="Proteomes" id="UP000535937"/>
    </source>
</evidence>
<dbReference type="InterPro" id="IPR036942">
    <property type="entry name" value="Beta-barrel_TonB_sf"/>
</dbReference>
<dbReference type="GO" id="GO:0009279">
    <property type="term" value="C:cell outer membrane"/>
    <property type="evidence" value="ECO:0007669"/>
    <property type="project" value="UniProtKB-SubCell"/>
</dbReference>
<dbReference type="InterPro" id="IPR010104">
    <property type="entry name" value="TonB_rcpt_bac"/>
</dbReference>
<protein>
    <submittedName>
        <fullName evidence="8">TonB-dependent receptor</fullName>
    </submittedName>
</protein>
<feature type="signal peptide" evidence="5">
    <location>
        <begin position="1"/>
        <end position="29"/>
    </location>
</feature>
<comment type="similarity">
    <text evidence="4">Belongs to the TonB-dependent receptor family.</text>
</comment>
<dbReference type="Pfam" id="PF07715">
    <property type="entry name" value="Plug"/>
    <property type="match status" value="1"/>
</dbReference>
<keyword evidence="2 4" id="KW-0472">Membrane</keyword>
<dbReference type="Gene3D" id="2.170.130.10">
    <property type="entry name" value="TonB-dependent receptor, plug domain"/>
    <property type="match status" value="1"/>
</dbReference>
<evidence type="ECO:0000313" key="8">
    <source>
        <dbReference type="EMBL" id="MBB3061217.1"/>
    </source>
</evidence>
<gene>
    <name evidence="8" type="ORF">FHS09_002050</name>
</gene>
<dbReference type="CDD" id="cd01347">
    <property type="entry name" value="ligand_gated_channel"/>
    <property type="match status" value="1"/>
</dbReference>
<evidence type="ECO:0000256" key="1">
    <source>
        <dbReference type="ARBA" id="ARBA00004442"/>
    </source>
</evidence>
<dbReference type="RefSeq" id="WP_183459399.1">
    <property type="nucleotide sequence ID" value="NZ_JACHWZ010000008.1"/>
</dbReference>